<keyword evidence="1" id="KW-0732">Signal</keyword>
<dbReference type="AlphaFoldDB" id="A0A8K0QWG9"/>
<dbReference type="EMBL" id="JAGMVJ010000019">
    <property type="protein sequence ID" value="KAH7076313.1"/>
    <property type="molecule type" value="Genomic_DNA"/>
</dbReference>
<evidence type="ECO:0000256" key="1">
    <source>
        <dbReference type="SAM" id="SignalP"/>
    </source>
</evidence>
<accession>A0A8K0QWG9</accession>
<name>A0A8K0QWG9_9PLEO</name>
<dbReference type="Proteomes" id="UP000813461">
    <property type="component" value="Unassembled WGS sequence"/>
</dbReference>
<comment type="caution">
    <text evidence="2">The sequence shown here is derived from an EMBL/GenBank/DDBJ whole genome shotgun (WGS) entry which is preliminary data.</text>
</comment>
<feature type="signal peptide" evidence="1">
    <location>
        <begin position="1"/>
        <end position="22"/>
    </location>
</feature>
<evidence type="ECO:0000313" key="2">
    <source>
        <dbReference type="EMBL" id="KAH7076313.1"/>
    </source>
</evidence>
<evidence type="ECO:0008006" key="4">
    <source>
        <dbReference type="Google" id="ProtNLM"/>
    </source>
</evidence>
<evidence type="ECO:0000313" key="3">
    <source>
        <dbReference type="Proteomes" id="UP000813461"/>
    </source>
</evidence>
<protein>
    <recommendedName>
        <fullName evidence="4">Ecp2 effector protein domain-containing protein</fullName>
    </recommendedName>
</protein>
<feature type="chain" id="PRO_5035428673" description="Ecp2 effector protein domain-containing protein" evidence="1">
    <location>
        <begin position="23"/>
        <end position="263"/>
    </location>
</feature>
<reference evidence="2" key="1">
    <citation type="journal article" date="2021" name="Nat. Commun.">
        <title>Genetic determinants of endophytism in the Arabidopsis root mycobiome.</title>
        <authorList>
            <person name="Mesny F."/>
            <person name="Miyauchi S."/>
            <person name="Thiergart T."/>
            <person name="Pickel B."/>
            <person name="Atanasova L."/>
            <person name="Karlsson M."/>
            <person name="Huettel B."/>
            <person name="Barry K.W."/>
            <person name="Haridas S."/>
            <person name="Chen C."/>
            <person name="Bauer D."/>
            <person name="Andreopoulos W."/>
            <person name="Pangilinan J."/>
            <person name="LaButti K."/>
            <person name="Riley R."/>
            <person name="Lipzen A."/>
            <person name="Clum A."/>
            <person name="Drula E."/>
            <person name="Henrissat B."/>
            <person name="Kohler A."/>
            <person name="Grigoriev I.V."/>
            <person name="Martin F.M."/>
            <person name="Hacquard S."/>
        </authorList>
    </citation>
    <scope>NUCLEOTIDE SEQUENCE</scope>
    <source>
        <strain evidence="2">MPI-SDFR-AT-0120</strain>
    </source>
</reference>
<gene>
    <name evidence="2" type="ORF">FB567DRAFT_596919</name>
</gene>
<keyword evidence="3" id="KW-1185">Reference proteome</keyword>
<proteinExistence type="predicted"/>
<dbReference type="OrthoDB" id="3688572at2759"/>
<organism evidence="2 3">
    <name type="scientific">Paraphoma chrysanthemicola</name>
    <dbReference type="NCBI Taxonomy" id="798071"/>
    <lineage>
        <taxon>Eukaryota</taxon>
        <taxon>Fungi</taxon>
        <taxon>Dikarya</taxon>
        <taxon>Ascomycota</taxon>
        <taxon>Pezizomycotina</taxon>
        <taxon>Dothideomycetes</taxon>
        <taxon>Pleosporomycetidae</taxon>
        <taxon>Pleosporales</taxon>
        <taxon>Pleosporineae</taxon>
        <taxon>Phaeosphaeriaceae</taxon>
        <taxon>Paraphoma</taxon>
    </lineage>
</organism>
<sequence length="263" mass="29407">MKAFLKFLFGLAILGLTALINAAPTAEDGVNEHNFDLLNITLPSINMSVMADNPWNTWHDSSVAQVWLGKNRQAVGTMVGSDIYDRMWQLLDQACPAGSKFNECVNPQYVQFESRCLKTWPGGTIPCYTKIYDIYASWDTDNIRKLLIGAVAGTMEALTDRPIQGGTNCYDIAGRKGCNVGDKVLVNFPDNGADAKRRNYMHISIINTATGYGRWDCCEGNKRELVDKAIDKLGPEIINEFPQYWGKDFTRESRCIINGWDVC</sequence>